<dbReference type="Gene3D" id="3.40.710.10">
    <property type="entry name" value="DD-peptidase/beta-lactamase superfamily"/>
    <property type="match status" value="1"/>
</dbReference>
<evidence type="ECO:0008006" key="5">
    <source>
        <dbReference type="Google" id="ProtNLM"/>
    </source>
</evidence>
<organism evidence="2 4">
    <name type="scientific">Streptomyces angustmyceticus</name>
    <dbReference type="NCBI Taxonomy" id="285578"/>
    <lineage>
        <taxon>Bacteria</taxon>
        <taxon>Bacillati</taxon>
        <taxon>Actinomycetota</taxon>
        <taxon>Actinomycetes</taxon>
        <taxon>Kitasatosporales</taxon>
        <taxon>Streptomycetaceae</taxon>
        <taxon>Streptomyces</taxon>
    </lineage>
</organism>
<dbReference type="GO" id="GO:0046677">
    <property type="term" value="P:response to antibiotic"/>
    <property type="evidence" value="ECO:0007669"/>
    <property type="project" value="InterPro"/>
</dbReference>
<dbReference type="PANTHER" id="PTHR35333">
    <property type="entry name" value="BETA-LACTAMASE"/>
    <property type="match status" value="1"/>
</dbReference>
<name>A0A5J4LQ73_9ACTN</name>
<proteinExistence type="predicted"/>
<dbReference type="PANTHER" id="PTHR35333:SF3">
    <property type="entry name" value="BETA-LACTAMASE-TYPE TRANSPEPTIDASE FOLD CONTAINING PROTEIN"/>
    <property type="match status" value="1"/>
</dbReference>
<keyword evidence="1" id="KW-0732">Signal</keyword>
<feature type="signal peptide" evidence="1">
    <location>
        <begin position="1"/>
        <end position="23"/>
    </location>
</feature>
<gene>
    <name evidence="2" type="ORF">San01_67090</name>
    <name evidence="3" type="ORF">San01_71400</name>
</gene>
<dbReference type="InterPro" id="IPR012338">
    <property type="entry name" value="Beta-lactam/transpept-like"/>
</dbReference>
<dbReference type="GeneID" id="96755122"/>
<evidence type="ECO:0000313" key="2">
    <source>
        <dbReference type="EMBL" id="GES34221.1"/>
    </source>
</evidence>
<accession>A0A5J4LQ73</accession>
<keyword evidence="4" id="KW-1185">Reference proteome</keyword>
<dbReference type="GO" id="GO:0008800">
    <property type="term" value="F:beta-lactamase activity"/>
    <property type="evidence" value="ECO:0007669"/>
    <property type="project" value="InterPro"/>
</dbReference>
<protein>
    <recommendedName>
        <fullName evidence="5">Serine hydrolase</fullName>
    </recommendedName>
</protein>
<sequence length="329" mass="34856">MRWVSTVTAAAIGAGALAGPVAAATPSAAAGQRAAASGPEVRCTSTDRALAEKLSHDISRALAGRKSMASLSFYDRPTGTSCTLGAARQYDSASAVKAVILGALLYQKGGTLTAREDALARKMITESDNDSATALWKELSDLRDPEKPNPVRIQEFLDRAGMGNTVLDKEGSWGLTQVTAGDLARLLRLFSGGDDSVLGSGARTYALDLMQHVRPAQRWGATAGAPLDSLVHVKNGWLQRSRNSDVDAFDRGDWKVNSLAVLTGNAYDSGLVVLTENNRVPEGHPAEEGWNYGIDTIEAVSHAVYRDVYPGAERYEPGRSLRRGAATAG</sequence>
<dbReference type="Proteomes" id="UP000325598">
    <property type="component" value="Unassembled WGS sequence"/>
</dbReference>
<evidence type="ECO:0000313" key="4">
    <source>
        <dbReference type="Proteomes" id="UP000325598"/>
    </source>
</evidence>
<dbReference type="SUPFAM" id="SSF56601">
    <property type="entry name" value="beta-lactamase/transpeptidase-like"/>
    <property type="match status" value="1"/>
</dbReference>
<evidence type="ECO:0000313" key="3">
    <source>
        <dbReference type="EMBL" id="GES34652.1"/>
    </source>
</evidence>
<comment type="caution">
    <text evidence="2">The sequence shown here is derived from an EMBL/GenBank/DDBJ whole genome shotgun (WGS) entry which is preliminary data.</text>
</comment>
<dbReference type="GO" id="GO:0030655">
    <property type="term" value="P:beta-lactam antibiotic catabolic process"/>
    <property type="evidence" value="ECO:0007669"/>
    <property type="project" value="InterPro"/>
</dbReference>
<feature type="chain" id="PRO_5044621584" description="Serine hydrolase" evidence="1">
    <location>
        <begin position="24"/>
        <end position="329"/>
    </location>
</feature>
<dbReference type="EMBL" id="BLAG01000026">
    <property type="protein sequence ID" value="GES34221.1"/>
    <property type="molecule type" value="Genomic_DNA"/>
</dbReference>
<dbReference type="InterPro" id="IPR000871">
    <property type="entry name" value="Beta-lactam_class-A"/>
</dbReference>
<reference evidence="2 4" key="1">
    <citation type="submission" date="2019-10" db="EMBL/GenBank/DDBJ databases">
        <title>Whole genome shotgun sequence of Streptomyces angustmyceticus NBRC 3934.</title>
        <authorList>
            <person name="Hosoyama A."/>
            <person name="Ichikawa N."/>
            <person name="Kimura A."/>
            <person name="Kitahashi Y."/>
            <person name="Komaki H."/>
            <person name="Uohara A."/>
        </authorList>
    </citation>
    <scope>NUCLEOTIDE SEQUENCE [LARGE SCALE GENOMIC DNA]</scope>
    <source>
        <strain evidence="2 4">NBRC 3934</strain>
    </source>
</reference>
<evidence type="ECO:0000256" key="1">
    <source>
        <dbReference type="SAM" id="SignalP"/>
    </source>
</evidence>
<dbReference type="RefSeq" id="WP_223660240.1">
    <property type="nucleotide sequence ID" value="NZ_BLAG01000026.1"/>
</dbReference>
<dbReference type="EMBL" id="BLAG01000034">
    <property type="protein sequence ID" value="GES34652.1"/>
    <property type="molecule type" value="Genomic_DNA"/>
</dbReference>
<dbReference type="AlphaFoldDB" id="A0A5J4LQ73"/>